<dbReference type="AlphaFoldDB" id="M1P0Y9"/>
<name>M1P0Y9_9ZZZZ</name>
<gene>
    <name evidence="1" type="ORF">FLSS-7_0015</name>
</gene>
<keyword evidence="1" id="KW-0808">Transferase</keyword>
<dbReference type="PANTHER" id="PTHR41930:SF1">
    <property type="entry name" value="DEPHOSPHO-COA KINASE"/>
    <property type="match status" value="1"/>
</dbReference>
<organism evidence="1">
    <name type="scientific">uncultured organism</name>
    <dbReference type="NCBI Taxonomy" id="155900"/>
    <lineage>
        <taxon>unclassified sequences</taxon>
        <taxon>environmental samples</taxon>
    </lineage>
</organism>
<proteinExistence type="predicted"/>
<dbReference type="InterPro" id="IPR027417">
    <property type="entry name" value="P-loop_NTPase"/>
</dbReference>
<accession>M1P0Y9</accession>
<evidence type="ECO:0000313" key="1">
    <source>
        <dbReference type="EMBL" id="AGF93006.1"/>
    </source>
</evidence>
<dbReference type="Pfam" id="PF13207">
    <property type="entry name" value="AAA_17"/>
    <property type="match status" value="1"/>
</dbReference>
<protein>
    <submittedName>
        <fullName evidence="1">Dephospho-CoA kinase</fullName>
    </submittedName>
</protein>
<sequence length="179" mass="20544">MTMTVILITGMPGSGKEEFLKVAEEEGYDLVRMGDVVREKAEMENISEKDISVGEFADKERKEKHEGIWADRTLAKVHEKNTVIDGIRSLTEVNIFKSELEKDARIVAIHSSPDTRFERLKERDRHDAPKTRSQFRERDERELGWGLGDVIARADEMIVNEGSLSQMQDKSKELLKKLN</sequence>
<dbReference type="EMBL" id="JX684079">
    <property type="protein sequence ID" value="AGF93006.1"/>
    <property type="molecule type" value="Genomic_DNA"/>
</dbReference>
<dbReference type="GO" id="GO:0016301">
    <property type="term" value="F:kinase activity"/>
    <property type="evidence" value="ECO:0007669"/>
    <property type="project" value="UniProtKB-KW"/>
</dbReference>
<reference evidence="1" key="1">
    <citation type="journal article" date="2013" name="Syst. Appl. Microbiol.">
        <title>New insights into the archaeal diversity of a hypersaline microbial mat obtained by a metagenomic approach.</title>
        <authorList>
            <person name="Lopez-Lopez A."/>
            <person name="Richter M."/>
            <person name="Pena A."/>
            <person name="Tamames J."/>
            <person name="Rossello-Mora R."/>
        </authorList>
    </citation>
    <scope>NUCLEOTIDE SEQUENCE</scope>
</reference>
<dbReference type="Gene3D" id="3.40.50.300">
    <property type="entry name" value="P-loop containing nucleotide triphosphate hydrolases"/>
    <property type="match status" value="1"/>
</dbReference>
<keyword evidence="1" id="KW-0418">Kinase</keyword>
<dbReference type="SUPFAM" id="SSF52540">
    <property type="entry name" value="P-loop containing nucleoside triphosphate hydrolases"/>
    <property type="match status" value="1"/>
</dbReference>
<dbReference type="PANTHER" id="PTHR41930">
    <property type="entry name" value="UPF0200 PROTEIN MJ1399"/>
    <property type="match status" value="1"/>
</dbReference>